<comment type="caution">
    <text evidence="2">The sequence shown here is derived from an EMBL/GenBank/DDBJ whole genome shotgun (WGS) entry which is preliminary data.</text>
</comment>
<feature type="region of interest" description="Disordered" evidence="1">
    <location>
        <begin position="575"/>
        <end position="599"/>
    </location>
</feature>
<evidence type="ECO:0000313" key="3">
    <source>
        <dbReference type="Proteomes" id="UP000225706"/>
    </source>
</evidence>
<proteinExistence type="predicted"/>
<dbReference type="Proteomes" id="UP000225706">
    <property type="component" value="Unassembled WGS sequence"/>
</dbReference>
<feature type="compositionally biased region" description="Basic and acidic residues" evidence="1">
    <location>
        <begin position="575"/>
        <end position="584"/>
    </location>
</feature>
<feature type="region of interest" description="Disordered" evidence="1">
    <location>
        <begin position="473"/>
        <end position="513"/>
    </location>
</feature>
<evidence type="ECO:0000256" key="1">
    <source>
        <dbReference type="SAM" id="MobiDB-lite"/>
    </source>
</evidence>
<feature type="region of interest" description="Disordered" evidence="1">
    <location>
        <begin position="77"/>
        <end position="99"/>
    </location>
</feature>
<dbReference type="OrthoDB" id="5986244at2759"/>
<name>A0A2B4R9E0_STYPI</name>
<feature type="compositionally biased region" description="Low complexity" evidence="1">
    <location>
        <begin position="27"/>
        <end position="41"/>
    </location>
</feature>
<gene>
    <name evidence="2" type="ORF">AWC38_SpisGene22951</name>
</gene>
<sequence>MDSSTNTALRDFADRLLQTAQLLCRASNPSNSSNTSANANPMTLVPAPQQTNSVPSTSRSVRAEHQLLFGYQPPAVTGIRQSSSRSSRARVRPYNSGRPTGQTWSRAFVCLASSTSEQLPTPGERPQEEWQEDAVMIDCMNCGKLCNMADLPAHRDVCGVPLPAGAVLINTSRHISHLQVYMEYNFYKMKEEVELNNYWYLEFHGKATTGNISFFTDLWSDLIEAQEIQDVIPEASEEDILGAPEIANEDKNAAIDHLLSKQATAVSSTVSSSKFGYASIEDVRDSDLAAALRKIVTAKEEDFNELKTDYSIISMLSNAGCKVSPTPDNRQLCVRSLFFTMLNKKKSVLDQLIDGLKSLNVLDEIRQRPMIFETLFVSRSDEELTPERVMSILCFSDDTLSKEYLLRLIADSSSNVSIYENKIRLNSKNGCSVMQGLVAENICYYFVMAALFQSDSEEEEFLGFGQQLESSRNVSDSESDISVSSVNTEDLSDFELTDSETEEDGVVPWNTNRDPVEVNPFVQNTGPVTNVTGTSALDFFKLMFKEENFDRIAEETNRYARQAMAIKADPEWRTVETETKKSEQKIQFLELSELHPGNG</sequence>
<feature type="compositionally biased region" description="Polar residues" evidence="1">
    <location>
        <begin position="48"/>
        <end position="58"/>
    </location>
</feature>
<dbReference type="AlphaFoldDB" id="A0A2B4R9E0"/>
<organism evidence="2 3">
    <name type="scientific">Stylophora pistillata</name>
    <name type="common">Smooth cauliflower coral</name>
    <dbReference type="NCBI Taxonomy" id="50429"/>
    <lineage>
        <taxon>Eukaryota</taxon>
        <taxon>Metazoa</taxon>
        <taxon>Cnidaria</taxon>
        <taxon>Anthozoa</taxon>
        <taxon>Hexacorallia</taxon>
        <taxon>Scleractinia</taxon>
        <taxon>Astrocoeniina</taxon>
        <taxon>Pocilloporidae</taxon>
        <taxon>Stylophora</taxon>
    </lineage>
</organism>
<feature type="compositionally biased region" description="Low complexity" evidence="1">
    <location>
        <begin position="474"/>
        <end position="486"/>
    </location>
</feature>
<dbReference type="STRING" id="50429.A0A2B4R9E0"/>
<reference evidence="3" key="1">
    <citation type="journal article" date="2017" name="bioRxiv">
        <title>Comparative analysis of the genomes of Stylophora pistillata and Acropora digitifera provides evidence for extensive differences between species of corals.</title>
        <authorList>
            <person name="Voolstra C.R."/>
            <person name="Li Y."/>
            <person name="Liew Y.J."/>
            <person name="Baumgarten S."/>
            <person name="Zoccola D."/>
            <person name="Flot J.-F."/>
            <person name="Tambutte S."/>
            <person name="Allemand D."/>
            <person name="Aranda M."/>
        </authorList>
    </citation>
    <scope>NUCLEOTIDE SEQUENCE [LARGE SCALE GENOMIC DNA]</scope>
</reference>
<evidence type="ECO:0000313" key="2">
    <source>
        <dbReference type="EMBL" id="PFX13008.1"/>
    </source>
</evidence>
<feature type="region of interest" description="Disordered" evidence="1">
    <location>
        <begin position="27"/>
        <end position="58"/>
    </location>
</feature>
<feature type="compositionally biased region" description="Acidic residues" evidence="1">
    <location>
        <begin position="490"/>
        <end position="505"/>
    </location>
</feature>
<accession>A0A2B4R9E0</accession>
<protein>
    <submittedName>
        <fullName evidence="2">Uncharacterized protein</fullName>
    </submittedName>
</protein>
<keyword evidence="3" id="KW-1185">Reference proteome</keyword>
<dbReference type="EMBL" id="LSMT01001100">
    <property type="protein sequence ID" value="PFX13008.1"/>
    <property type="molecule type" value="Genomic_DNA"/>
</dbReference>